<name>A0A8T2YCJ2_POPDE</name>
<comment type="caution">
    <text evidence="1">The sequence shown here is derived from an EMBL/GenBank/DDBJ whole genome shotgun (WGS) entry which is preliminary data.</text>
</comment>
<dbReference type="PANTHER" id="PTHR46801:SF2">
    <property type="entry name" value="LIPOPOLYSACCHARIDE-BINDING PROTEIN"/>
    <property type="match status" value="1"/>
</dbReference>
<organism evidence="1 2">
    <name type="scientific">Populus deltoides</name>
    <name type="common">Eastern poplar</name>
    <name type="synonym">Eastern cottonwood</name>
    <dbReference type="NCBI Taxonomy" id="3696"/>
    <lineage>
        <taxon>Eukaryota</taxon>
        <taxon>Viridiplantae</taxon>
        <taxon>Streptophyta</taxon>
        <taxon>Embryophyta</taxon>
        <taxon>Tracheophyta</taxon>
        <taxon>Spermatophyta</taxon>
        <taxon>Magnoliopsida</taxon>
        <taxon>eudicotyledons</taxon>
        <taxon>Gunneridae</taxon>
        <taxon>Pentapetalae</taxon>
        <taxon>rosids</taxon>
        <taxon>fabids</taxon>
        <taxon>Malpighiales</taxon>
        <taxon>Salicaceae</taxon>
        <taxon>Saliceae</taxon>
        <taxon>Populus</taxon>
    </lineage>
</organism>
<keyword evidence="2" id="KW-1185">Reference proteome</keyword>
<dbReference type="PANTHER" id="PTHR46801">
    <property type="entry name" value="OS06G0309200 PROTEIN"/>
    <property type="match status" value="1"/>
</dbReference>
<gene>
    <name evidence="1" type="ORF">H0E87_014236</name>
</gene>
<proteinExistence type="predicted"/>
<dbReference type="InterPro" id="IPR045897">
    <property type="entry name" value="BPI/LBP_pln"/>
</dbReference>
<dbReference type="Proteomes" id="UP000807159">
    <property type="component" value="Chromosome 7"/>
</dbReference>
<dbReference type="AlphaFoldDB" id="A0A8T2YCJ2"/>
<sequence>MEVGLTVALKEQGGTLKLSLLDCGCHVKEITIKLNGGASWLDRSLFFNEFTFAPFLDIFPAAISLLTFQNAF</sequence>
<evidence type="ECO:0000313" key="2">
    <source>
        <dbReference type="Proteomes" id="UP000807159"/>
    </source>
</evidence>
<feature type="non-terminal residue" evidence="1">
    <location>
        <position position="72"/>
    </location>
</feature>
<evidence type="ECO:0000313" key="1">
    <source>
        <dbReference type="EMBL" id="KAH8502855.1"/>
    </source>
</evidence>
<dbReference type="Gene3D" id="3.15.10.10">
    <property type="entry name" value="Bactericidal permeability-increasing protein, domain 1"/>
    <property type="match status" value="1"/>
</dbReference>
<reference evidence="1" key="1">
    <citation type="journal article" date="2021" name="J. Hered.">
        <title>Genome Assembly of Salicaceae Populus deltoides (Eastern Cottonwood) I-69 Based on Nanopore Sequencing and Hi-C Technologies.</title>
        <authorList>
            <person name="Bai S."/>
            <person name="Wu H."/>
            <person name="Zhang J."/>
            <person name="Pan Z."/>
            <person name="Zhao W."/>
            <person name="Li Z."/>
            <person name="Tong C."/>
        </authorList>
    </citation>
    <scope>NUCLEOTIDE SEQUENCE</scope>
    <source>
        <tissue evidence="1">Leaf</tissue>
    </source>
</reference>
<dbReference type="EMBL" id="JACEGQ020000007">
    <property type="protein sequence ID" value="KAH8502855.1"/>
    <property type="molecule type" value="Genomic_DNA"/>
</dbReference>
<protein>
    <submittedName>
        <fullName evidence="1">Uncharacterized protein</fullName>
    </submittedName>
</protein>
<accession>A0A8T2YCJ2</accession>